<evidence type="ECO:0000256" key="2">
    <source>
        <dbReference type="ARBA" id="ARBA00023125"/>
    </source>
</evidence>
<feature type="domain" description="HTH marR-type" evidence="4">
    <location>
        <begin position="6"/>
        <end position="134"/>
    </location>
</feature>
<dbReference type="SUPFAM" id="SSF46785">
    <property type="entry name" value="Winged helix' DNA-binding domain"/>
    <property type="match status" value="1"/>
</dbReference>
<evidence type="ECO:0000313" key="5">
    <source>
        <dbReference type="EMBL" id="RVU70622.1"/>
    </source>
</evidence>
<evidence type="ECO:0000313" key="6">
    <source>
        <dbReference type="Proteomes" id="UP000288291"/>
    </source>
</evidence>
<keyword evidence="3" id="KW-0804">Transcription</keyword>
<dbReference type="InterPro" id="IPR036388">
    <property type="entry name" value="WH-like_DNA-bd_sf"/>
</dbReference>
<dbReference type="InterPro" id="IPR039422">
    <property type="entry name" value="MarR/SlyA-like"/>
</dbReference>
<dbReference type="AlphaFoldDB" id="A0A437SUR6"/>
<dbReference type="InterPro" id="IPR036390">
    <property type="entry name" value="WH_DNA-bd_sf"/>
</dbReference>
<dbReference type="RefSeq" id="WP_103661920.1">
    <property type="nucleotide sequence ID" value="NZ_ML136883.1"/>
</dbReference>
<dbReference type="GO" id="GO:0003677">
    <property type="term" value="F:DNA binding"/>
    <property type="evidence" value="ECO:0007669"/>
    <property type="project" value="UniProtKB-KW"/>
</dbReference>
<dbReference type="EMBL" id="RXIA01000015">
    <property type="protein sequence ID" value="RVU70622.1"/>
    <property type="molecule type" value="Genomic_DNA"/>
</dbReference>
<proteinExistence type="predicted"/>
<dbReference type="PROSITE" id="PS50995">
    <property type="entry name" value="HTH_MARR_2"/>
    <property type="match status" value="1"/>
</dbReference>
<protein>
    <submittedName>
        <fullName evidence="5">MarR family transcriptional regulator</fullName>
    </submittedName>
</protein>
<dbReference type="Pfam" id="PF01047">
    <property type="entry name" value="MarR"/>
    <property type="match status" value="1"/>
</dbReference>
<dbReference type="GO" id="GO:0003700">
    <property type="term" value="F:DNA-binding transcription factor activity"/>
    <property type="evidence" value="ECO:0007669"/>
    <property type="project" value="InterPro"/>
</dbReference>
<evidence type="ECO:0000256" key="3">
    <source>
        <dbReference type="ARBA" id="ARBA00023163"/>
    </source>
</evidence>
<dbReference type="InterPro" id="IPR000835">
    <property type="entry name" value="HTH_MarR-typ"/>
</dbReference>
<keyword evidence="6" id="KW-1185">Reference proteome</keyword>
<evidence type="ECO:0000256" key="1">
    <source>
        <dbReference type="ARBA" id="ARBA00023015"/>
    </source>
</evidence>
<dbReference type="GO" id="GO:0006950">
    <property type="term" value="P:response to stress"/>
    <property type="evidence" value="ECO:0007669"/>
    <property type="project" value="TreeGrafter"/>
</dbReference>
<gene>
    <name evidence="5" type="ORF">EJK17_06375</name>
</gene>
<keyword evidence="2" id="KW-0238">DNA-binding</keyword>
<dbReference type="InterPro" id="IPR023187">
    <property type="entry name" value="Tscrpt_reg_MarR-type_CS"/>
</dbReference>
<organism evidence="5 6">
    <name type="scientific">Lactobacillus xujianguonis</name>
    <dbReference type="NCBI Taxonomy" id="2495899"/>
    <lineage>
        <taxon>Bacteria</taxon>
        <taxon>Bacillati</taxon>
        <taxon>Bacillota</taxon>
        <taxon>Bacilli</taxon>
        <taxon>Lactobacillales</taxon>
        <taxon>Lactobacillaceae</taxon>
        <taxon>Lactobacillus</taxon>
    </lineage>
</organism>
<dbReference type="Proteomes" id="UP000288291">
    <property type="component" value="Unassembled WGS sequence"/>
</dbReference>
<name>A0A437SUR6_9LACO</name>
<keyword evidence="1" id="KW-0805">Transcription regulation</keyword>
<dbReference type="PANTHER" id="PTHR33164:SF43">
    <property type="entry name" value="HTH-TYPE TRANSCRIPTIONAL REPRESSOR YETL"/>
    <property type="match status" value="1"/>
</dbReference>
<accession>A0A437SUR6</accession>
<sequence>MSQNQFDDLAVLMAKISHNYAILAQANKLTLNELHVLYHIATLGPCSPSIIGNKWSLPKQTLNSTNNKLVKKGLISFASSTTDRRKKIISLTPAGKEFVKPIIDQINLAEKNASQQLGKSKFNKLIQIMSELQQLLAKNLD</sequence>
<dbReference type="PANTHER" id="PTHR33164">
    <property type="entry name" value="TRANSCRIPTIONAL REGULATOR, MARR FAMILY"/>
    <property type="match status" value="1"/>
</dbReference>
<dbReference type="PROSITE" id="PS01117">
    <property type="entry name" value="HTH_MARR_1"/>
    <property type="match status" value="1"/>
</dbReference>
<dbReference type="SMART" id="SM00347">
    <property type="entry name" value="HTH_MARR"/>
    <property type="match status" value="1"/>
</dbReference>
<comment type="caution">
    <text evidence="5">The sequence shown here is derived from an EMBL/GenBank/DDBJ whole genome shotgun (WGS) entry which is preliminary data.</text>
</comment>
<evidence type="ECO:0000259" key="4">
    <source>
        <dbReference type="PROSITE" id="PS50995"/>
    </source>
</evidence>
<reference evidence="5 6" key="1">
    <citation type="submission" date="2018-12" db="EMBL/GenBank/DDBJ databases">
        <authorList>
            <person name="Meng J."/>
        </authorList>
    </citation>
    <scope>NUCLEOTIDE SEQUENCE [LARGE SCALE GENOMIC DNA]</scope>
    <source>
        <strain evidence="5 6">HT111-2</strain>
    </source>
</reference>
<dbReference type="Gene3D" id="1.10.10.10">
    <property type="entry name" value="Winged helix-like DNA-binding domain superfamily/Winged helix DNA-binding domain"/>
    <property type="match status" value="1"/>
</dbReference>